<protein>
    <submittedName>
        <fullName evidence="2">Uncharacterized protein</fullName>
    </submittedName>
</protein>
<feature type="region of interest" description="Disordered" evidence="1">
    <location>
        <begin position="1"/>
        <end position="48"/>
    </location>
</feature>
<organism evidence="2 3">
    <name type="scientific">Stachybotrys elegans</name>
    <dbReference type="NCBI Taxonomy" id="80388"/>
    <lineage>
        <taxon>Eukaryota</taxon>
        <taxon>Fungi</taxon>
        <taxon>Dikarya</taxon>
        <taxon>Ascomycota</taxon>
        <taxon>Pezizomycotina</taxon>
        <taxon>Sordariomycetes</taxon>
        <taxon>Hypocreomycetidae</taxon>
        <taxon>Hypocreales</taxon>
        <taxon>Stachybotryaceae</taxon>
        <taxon>Stachybotrys</taxon>
    </lineage>
</organism>
<proteinExistence type="predicted"/>
<comment type="caution">
    <text evidence="2">The sequence shown here is derived from an EMBL/GenBank/DDBJ whole genome shotgun (WGS) entry which is preliminary data.</text>
</comment>
<dbReference type="EMBL" id="JAGPNK010000029">
    <property type="protein sequence ID" value="KAH7303780.1"/>
    <property type="molecule type" value="Genomic_DNA"/>
</dbReference>
<reference evidence="2" key="1">
    <citation type="journal article" date="2021" name="Nat. Commun.">
        <title>Genetic determinants of endophytism in the Arabidopsis root mycobiome.</title>
        <authorList>
            <person name="Mesny F."/>
            <person name="Miyauchi S."/>
            <person name="Thiergart T."/>
            <person name="Pickel B."/>
            <person name="Atanasova L."/>
            <person name="Karlsson M."/>
            <person name="Huettel B."/>
            <person name="Barry K.W."/>
            <person name="Haridas S."/>
            <person name="Chen C."/>
            <person name="Bauer D."/>
            <person name="Andreopoulos W."/>
            <person name="Pangilinan J."/>
            <person name="LaButti K."/>
            <person name="Riley R."/>
            <person name="Lipzen A."/>
            <person name="Clum A."/>
            <person name="Drula E."/>
            <person name="Henrissat B."/>
            <person name="Kohler A."/>
            <person name="Grigoriev I.V."/>
            <person name="Martin F.M."/>
            <person name="Hacquard S."/>
        </authorList>
    </citation>
    <scope>NUCLEOTIDE SEQUENCE</scope>
    <source>
        <strain evidence="2">MPI-CAGE-CH-0235</strain>
    </source>
</reference>
<accession>A0A8K0SHR9</accession>
<gene>
    <name evidence="2" type="ORF">B0I35DRAFT_414965</name>
</gene>
<evidence type="ECO:0000256" key="1">
    <source>
        <dbReference type="SAM" id="MobiDB-lite"/>
    </source>
</evidence>
<evidence type="ECO:0000313" key="2">
    <source>
        <dbReference type="EMBL" id="KAH7303780.1"/>
    </source>
</evidence>
<dbReference type="Proteomes" id="UP000813444">
    <property type="component" value="Unassembled WGS sequence"/>
</dbReference>
<dbReference type="AlphaFoldDB" id="A0A8K0SHR9"/>
<sequence>MARLWARGKRGGEAVGQPPSSSAVAAERLASREPRGRVSGADSDGMGDVLGHDLEADGVEVVDVVLGLVVVGVEDDAGGVQRGGEGRVAAQGDERLVVGLGDATTGGQLVHDATVCALHHAGRLVVPEDDGEEGARICCRTASQPRLRTMNRGEKLDA</sequence>
<evidence type="ECO:0000313" key="3">
    <source>
        <dbReference type="Proteomes" id="UP000813444"/>
    </source>
</evidence>
<keyword evidence="3" id="KW-1185">Reference proteome</keyword>
<name>A0A8K0SHR9_9HYPO</name>